<comment type="subcellular location">
    <subcellularLocation>
        <location evidence="1">Periplasm</location>
    </subcellularLocation>
</comment>
<dbReference type="AlphaFoldDB" id="D9Z5D8"/>
<dbReference type="PANTHER" id="PTHR43649">
    <property type="entry name" value="ARABINOSE-BINDING PROTEIN-RELATED"/>
    <property type="match status" value="1"/>
</dbReference>
<geneLocation type="plasmid" evidence="3">
    <name>pEC_L8</name>
</geneLocation>
<dbReference type="CDD" id="cd14748">
    <property type="entry name" value="PBP2_UgpB"/>
    <property type="match status" value="1"/>
</dbReference>
<dbReference type="GO" id="GO:0030288">
    <property type="term" value="C:outer membrane-bounded periplasmic space"/>
    <property type="evidence" value="ECO:0007669"/>
    <property type="project" value="UniProtKB-ARBA"/>
</dbReference>
<evidence type="ECO:0000256" key="2">
    <source>
        <dbReference type="ARBA" id="ARBA00008520"/>
    </source>
</evidence>
<organism evidence="3">
    <name type="scientific">Escherichia coli</name>
    <dbReference type="NCBI Taxonomy" id="562"/>
    <lineage>
        <taxon>Bacteria</taxon>
        <taxon>Pseudomonadati</taxon>
        <taxon>Pseudomonadota</taxon>
        <taxon>Gammaproteobacteria</taxon>
        <taxon>Enterobacterales</taxon>
        <taxon>Enterobacteriaceae</taxon>
        <taxon>Escherichia</taxon>
    </lineage>
</organism>
<evidence type="ECO:0000256" key="1">
    <source>
        <dbReference type="ARBA" id="ARBA00004418"/>
    </source>
</evidence>
<reference evidence="3" key="1">
    <citation type="journal article" date="2010" name="PLoS ONE">
        <title>Complete nucleotide sequence of CTX-M-15-plasmids from clinical Escherichia coli isolates: insertional events of transposons and insertion sequences.</title>
        <authorList>
            <person name="Smet A."/>
            <person name="Van Nieuwerburgh F."/>
            <person name="Vandekerckhove T.T."/>
            <person name="Martel A."/>
            <person name="Deforce D."/>
            <person name="Butaye P."/>
            <person name="Haesebrouck F."/>
        </authorList>
    </citation>
    <scope>NUCLEOTIDE SEQUENCE</scope>
    <source>
        <strain evidence="4">L46</strain>
        <strain evidence="3">L8</strain>
        <plasmid evidence="4">pEC_L46</plasmid>
        <plasmid evidence="3">pEC_L8</plasmid>
    </source>
</reference>
<evidence type="ECO:0000313" key="4">
    <source>
        <dbReference type="EMBL" id="ADL14098.1"/>
    </source>
</evidence>
<dbReference type="EMBL" id="GU371928">
    <property type="protein sequence ID" value="ADL14088.1"/>
    <property type="molecule type" value="Genomic_DNA"/>
</dbReference>
<proteinExistence type="inferred from homology"/>
<dbReference type="InterPro" id="IPR006059">
    <property type="entry name" value="SBP"/>
</dbReference>
<dbReference type="Pfam" id="PF13416">
    <property type="entry name" value="SBP_bac_8"/>
    <property type="match status" value="1"/>
</dbReference>
<dbReference type="SUPFAM" id="SSF53850">
    <property type="entry name" value="Periplasmic binding protein-like II"/>
    <property type="match status" value="1"/>
</dbReference>
<accession>D9Z5D8</accession>
<keyword evidence="3" id="KW-0614">Plasmid</keyword>
<evidence type="ECO:0000313" key="3">
    <source>
        <dbReference type="EMBL" id="ADL14088.1"/>
    </source>
</evidence>
<dbReference type="Gene3D" id="3.40.190.10">
    <property type="entry name" value="Periplasmic binding protein-like II"/>
    <property type="match status" value="2"/>
</dbReference>
<sequence length="491" mass="54566">MICSTSAPRSAPCALAAATAARCRRKTSRYRSASRLPMCIFFMLRPSIIYRWRQIMFKPLTALTVGLSLALSGAALAKEKIDFMFPAPVDGKLTMEMTRVIKQFNDSQQDVEVRGIFTGNYDTTKIKAESAQKAGQPPALVIMSANFTTDLALKDEILPMDELFKYGDQKAGNFLQTEFWPAMHKNAQVMGTTYAIPFHNSTPLLYYNKTMFDRAGIQQPPQTWAELLADAKKLTDESTGQWGIMLPSTNDDFGGWIFSALVRANGGKYFNEDYPGEVYYNSPTTIGALRFWQDLIYKDKVMPSGVLNSKQISAAFFSGKLGMAMLSTGALGFMRENSKDFELGVAMLPAKEQRAVPIGGASLVSFKGISEAQKKAAYRFLTYLVSPEVNGAWSRFTGYFSPRKASYDTPEMKAYLQQDPRAAIALEQLKYAHPWYSTWETVAVRKAMENQLAAVVNDAKVRPEAAVQAAQKEADALMKPYVDKTALSEVK</sequence>
<gene>
    <name evidence="3" type="primary">ugpB</name>
</gene>
<dbReference type="InterPro" id="IPR050490">
    <property type="entry name" value="Bact_solute-bd_prot1"/>
</dbReference>
<protein>
    <submittedName>
        <fullName evidence="3">UgpB</fullName>
    </submittedName>
</protein>
<comment type="similarity">
    <text evidence="2">Belongs to the bacterial solute-binding protein 1 family.</text>
</comment>
<dbReference type="PANTHER" id="PTHR43649:SF30">
    <property type="entry name" value="ABC TRANSPORTER SUBSTRATE-BINDING PROTEIN"/>
    <property type="match status" value="1"/>
</dbReference>
<geneLocation type="plasmid" evidence="4">
    <name>pEC_L46</name>
</geneLocation>
<name>D9Z5D8_ECOLX</name>
<dbReference type="EMBL" id="GU371929">
    <property type="protein sequence ID" value="ADL14098.1"/>
    <property type="molecule type" value="Genomic_DNA"/>
</dbReference>